<dbReference type="Proteomes" id="UP001375240">
    <property type="component" value="Unassembled WGS sequence"/>
</dbReference>
<comment type="caution">
    <text evidence="8">The sequence shown here is derived from an EMBL/GenBank/DDBJ whole genome shotgun (WGS) entry which is preliminary data.</text>
</comment>
<evidence type="ECO:0000256" key="4">
    <source>
        <dbReference type="ARBA" id="ARBA00022989"/>
    </source>
</evidence>
<accession>A0AAV9UI20</accession>
<keyword evidence="5 6" id="KW-0472">Membrane</keyword>
<organism evidence="8 9">
    <name type="scientific">Orbilia brochopaga</name>
    <dbReference type="NCBI Taxonomy" id="3140254"/>
    <lineage>
        <taxon>Eukaryota</taxon>
        <taxon>Fungi</taxon>
        <taxon>Dikarya</taxon>
        <taxon>Ascomycota</taxon>
        <taxon>Pezizomycotina</taxon>
        <taxon>Orbiliomycetes</taxon>
        <taxon>Orbiliales</taxon>
        <taxon>Orbiliaceae</taxon>
        <taxon>Orbilia</taxon>
    </lineage>
</organism>
<keyword evidence="3 6" id="KW-0812">Transmembrane</keyword>
<evidence type="ECO:0000256" key="2">
    <source>
        <dbReference type="ARBA" id="ARBA00006824"/>
    </source>
</evidence>
<feature type="transmembrane region" description="Helical" evidence="6">
    <location>
        <begin position="187"/>
        <end position="204"/>
    </location>
</feature>
<evidence type="ECO:0000256" key="7">
    <source>
        <dbReference type="SAM" id="SignalP"/>
    </source>
</evidence>
<evidence type="ECO:0000256" key="1">
    <source>
        <dbReference type="ARBA" id="ARBA00004141"/>
    </source>
</evidence>
<protein>
    <submittedName>
        <fullName evidence="8">Uncharacterized protein</fullName>
    </submittedName>
</protein>
<evidence type="ECO:0000256" key="5">
    <source>
        <dbReference type="ARBA" id="ARBA00023136"/>
    </source>
</evidence>
<dbReference type="Pfam" id="PF04117">
    <property type="entry name" value="Mpv17_PMP22"/>
    <property type="match status" value="1"/>
</dbReference>
<dbReference type="InterPro" id="IPR007248">
    <property type="entry name" value="Mpv17_PMP22"/>
</dbReference>
<evidence type="ECO:0000256" key="6">
    <source>
        <dbReference type="SAM" id="Phobius"/>
    </source>
</evidence>
<comment type="similarity">
    <text evidence="2">Belongs to the peroxisomal membrane protein PXMP2/4 family.</text>
</comment>
<reference evidence="8 9" key="1">
    <citation type="submission" date="2019-10" db="EMBL/GenBank/DDBJ databases">
        <authorList>
            <person name="Palmer J.M."/>
        </authorList>
    </citation>
    <scope>NUCLEOTIDE SEQUENCE [LARGE SCALE GENOMIC DNA]</scope>
    <source>
        <strain evidence="8 9">TWF696</strain>
    </source>
</reference>
<name>A0AAV9UI20_9PEZI</name>
<feature type="transmembrane region" description="Helical" evidence="6">
    <location>
        <begin position="115"/>
        <end position="135"/>
    </location>
</feature>
<evidence type="ECO:0000313" key="9">
    <source>
        <dbReference type="Proteomes" id="UP001375240"/>
    </source>
</evidence>
<keyword evidence="7" id="KW-0732">Signal</keyword>
<gene>
    <name evidence="8" type="ORF">TWF696_008473</name>
</gene>
<feature type="chain" id="PRO_5044001559" evidence="7">
    <location>
        <begin position="23"/>
        <end position="205"/>
    </location>
</feature>
<keyword evidence="9" id="KW-1185">Reference proteome</keyword>
<evidence type="ECO:0000256" key="3">
    <source>
        <dbReference type="ARBA" id="ARBA00022692"/>
    </source>
</evidence>
<sequence>MSTATSKPMLPFLAELLTATAASYVASQALKSYMHGKPFLETFDVPAFSDFILYNIFKVPVSTAWNTFLDDILDEKQPLPEAKPEKDQTVNEKAPVGRPKSRAKVPWKIVLYKLILNQTLFSMFVNATVIAFMSYRRRIRDGTMTLDAVYGDLDRGFLPLYTDALKIWPIVNLVAFACFDTLPRMRFLTAANLVWGIYLILLVTE</sequence>
<comment type="subcellular location">
    <subcellularLocation>
        <location evidence="1">Membrane</location>
        <topology evidence="1">Multi-pass membrane protein</topology>
    </subcellularLocation>
</comment>
<evidence type="ECO:0000313" key="8">
    <source>
        <dbReference type="EMBL" id="KAK6341397.1"/>
    </source>
</evidence>
<feature type="signal peptide" evidence="7">
    <location>
        <begin position="1"/>
        <end position="22"/>
    </location>
</feature>
<keyword evidence="4 6" id="KW-1133">Transmembrane helix</keyword>
<dbReference type="GO" id="GO:0016020">
    <property type="term" value="C:membrane"/>
    <property type="evidence" value="ECO:0007669"/>
    <property type="project" value="UniProtKB-SubCell"/>
</dbReference>
<dbReference type="AlphaFoldDB" id="A0AAV9UI20"/>
<proteinExistence type="inferred from homology"/>
<dbReference type="EMBL" id="JAVHNQ010000007">
    <property type="protein sequence ID" value="KAK6341397.1"/>
    <property type="molecule type" value="Genomic_DNA"/>
</dbReference>